<dbReference type="EC" id="3.6.5.-" evidence="9"/>
<dbReference type="FunFam" id="3.40.50.300:FF:000515">
    <property type="entry name" value="GTPase Obg"/>
    <property type="match status" value="1"/>
</dbReference>
<organism evidence="14 15">
    <name type="scientific">Metabacillus idriensis</name>
    <dbReference type="NCBI Taxonomy" id="324768"/>
    <lineage>
        <taxon>Bacteria</taxon>
        <taxon>Bacillati</taxon>
        <taxon>Bacillota</taxon>
        <taxon>Bacilli</taxon>
        <taxon>Bacillales</taxon>
        <taxon>Bacillaceae</taxon>
        <taxon>Metabacillus</taxon>
    </lineage>
</organism>
<feature type="domain" description="OBG-type G" evidence="11">
    <location>
        <begin position="159"/>
        <end position="329"/>
    </location>
</feature>
<dbReference type="NCBIfam" id="TIGR03595">
    <property type="entry name" value="Obg_CgtA_exten"/>
    <property type="match status" value="1"/>
</dbReference>
<dbReference type="PROSITE" id="PS51883">
    <property type="entry name" value="OBG"/>
    <property type="match status" value="1"/>
</dbReference>
<dbReference type="Proteomes" id="UP000441585">
    <property type="component" value="Unassembled WGS sequence"/>
</dbReference>
<dbReference type="GO" id="GO:0042254">
    <property type="term" value="P:ribosome biogenesis"/>
    <property type="evidence" value="ECO:0007669"/>
    <property type="project" value="UniProtKB-UniRule"/>
</dbReference>
<keyword evidence="15" id="KW-1185">Reference proteome</keyword>
<feature type="binding site" evidence="9">
    <location>
        <begin position="212"/>
        <end position="215"/>
    </location>
    <ligand>
        <name>GTP</name>
        <dbReference type="ChEBI" id="CHEBI:37565"/>
    </ligand>
</feature>
<dbReference type="NCBIfam" id="TIGR00231">
    <property type="entry name" value="small_GTP"/>
    <property type="match status" value="1"/>
</dbReference>
<keyword evidence="4 9" id="KW-0479">Metal-binding</keyword>
<keyword evidence="7 9" id="KW-0460">Magnesium</keyword>
<feature type="domain" description="OCT" evidence="12">
    <location>
        <begin position="350"/>
        <end position="428"/>
    </location>
</feature>
<comment type="similarity">
    <text evidence="2 9">Belongs to the TRAFAC class OBG-HflX-like GTPase superfamily. OBG GTPase family.</text>
</comment>
<dbReference type="InterPro" id="IPR006169">
    <property type="entry name" value="GTP1_OBG_dom"/>
</dbReference>
<proteinExistence type="inferred from homology"/>
<dbReference type="InterPro" id="IPR036726">
    <property type="entry name" value="GTP1_OBG_dom_sf"/>
</dbReference>
<dbReference type="PANTHER" id="PTHR11702">
    <property type="entry name" value="DEVELOPMENTALLY REGULATED GTP-BINDING PROTEIN-RELATED"/>
    <property type="match status" value="1"/>
</dbReference>
<dbReference type="Gene3D" id="3.30.300.350">
    <property type="entry name" value="GTP-binding protein OBG, C-terminal domain"/>
    <property type="match status" value="1"/>
</dbReference>
<evidence type="ECO:0000256" key="8">
    <source>
        <dbReference type="ARBA" id="ARBA00023134"/>
    </source>
</evidence>
<feature type="binding site" evidence="9">
    <location>
        <begin position="310"/>
        <end position="312"/>
    </location>
    <ligand>
        <name>GTP</name>
        <dbReference type="ChEBI" id="CHEBI:37565"/>
    </ligand>
</feature>
<dbReference type="FunFam" id="2.70.210.12:FF:000001">
    <property type="entry name" value="GTPase Obg"/>
    <property type="match status" value="1"/>
</dbReference>
<dbReference type="InterPro" id="IPR027417">
    <property type="entry name" value="P-loop_NTPase"/>
</dbReference>
<dbReference type="HAMAP" id="MF_01454">
    <property type="entry name" value="GTPase_Obg"/>
    <property type="match status" value="1"/>
</dbReference>
<dbReference type="InterPro" id="IPR031167">
    <property type="entry name" value="G_OBG"/>
</dbReference>
<evidence type="ECO:0000256" key="9">
    <source>
        <dbReference type="HAMAP-Rule" id="MF_01454"/>
    </source>
</evidence>
<dbReference type="PANTHER" id="PTHR11702:SF31">
    <property type="entry name" value="MITOCHONDRIAL RIBOSOME-ASSOCIATED GTPASE 2"/>
    <property type="match status" value="1"/>
</dbReference>
<evidence type="ECO:0000256" key="2">
    <source>
        <dbReference type="ARBA" id="ARBA00007699"/>
    </source>
</evidence>
<evidence type="ECO:0000256" key="3">
    <source>
        <dbReference type="ARBA" id="ARBA00022490"/>
    </source>
</evidence>
<dbReference type="InterPro" id="IPR036346">
    <property type="entry name" value="GTP-bd_prot_GTP1/OBG_C_sf"/>
</dbReference>
<dbReference type="PIRSF" id="PIRSF002401">
    <property type="entry name" value="GTP_bd_Obg/CgtA"/>
    <property type="match status" value="1"/>
</dbReference>
<gene>
    <name evidence="14" type="primary">obgE</name>
    <name evidence="9" type="synonym">obg</name>
    <name evidence="14" type="ORF">GJU41_23575</name>
</gene>
<comment type="cofactor">
    <cofactor evidence="1 9">
        <name>Mg(2+)</name>
        <dbReference type="ChEBI" id="CHEBI:18420"/>
    </cofactor>
</comment>
<dbReference type="GO" id="GO:0005525">
    <property type="term" value="F:GTP binding"/>
    <property type="evidence" value="ECO:0007669"/>
    <property type="project" value="UniProtKB-UniRule"/>
</dbReference>
<comment type="function">
    <text evidence="9">An essential GTPase which binds GTP, GDP and possibly (p)ppGpp with moderate affinity, with high nucleotide exchange rates and a fairly low GTP hydrolysis rate. Plays a role in control of the cell cycle, stress response, ribosome biogenesis and in those bacteria that undergo differentiation, in morphogenesis control.</text>
</comment>
<dbReference type="PROSITE" id="PS00905">
    <property type="entry name" value="GTP1_OBG"/>
    <property type="match status" value="1"/>
</dbReference>
<dbReference type="RefSeq" id="WP_070879466.1">
    <property type="nucleotide sequence ID" value="NZ_CAJFZX010000001.1"/>
</dbReference>
<dbReference type="PRINTS" id="PR00326">
    <property type="entry name" value="GTP1OBG"/>
</dbReference>
<reference evidence="14 15" key="1">
    <citation type="submission" date="2019-11" db="EMBL/GenBank/DDBJ databases">
        <title>Bacillus idriensis genome.</title>
        <authorList>
            <person name="Konopka E.N."/>
            <person name="Newman J.D."/>
        </authorList>
    </citation>
    <scope>NUCLEOTIDE SEQUENCE [LARGE SCALE GENOMIC DNA]</scope>
    <source>
        <strain evidence="14 15">DSM 19097</strain>
    </source>
</reference>
<dbReference type="NCBIfam" id="TIGR02729">
    <property type="entry name" value="Obg_CgtA"/>
    <property type="match status" value="1"/>
</dbReference>
<dbReference type="NCBIfam" id="NF008954">
    <property type="entry name" value="PRK12296.1"/>
    <property type="match status" value="1"/>
</dbReference>
<comment type="caution">
    <text evidence="14">The sequence shown here is derived from an EMBL/GenBank/DDBJ whole genome shotgun (WGS) entry which is preliminary data.</text>
</comment>
<evidence type="ECO:0000256" key="5">
    <source>
        <dbReference type="ARBA" id="ARBA00022741"/>
    </source>
</evidence>
<dbReference type="InterPro" id="IPR014100">
    <property type="entry name" value="GTP-bd_Obg/CgtA"/>
</dbReference>
<feature type="region of interest" description="Disordered" evidence="10">
    <location>
        <begin position="66"/>
        <end position="85"/>
    </location>
</feature>
<dbReference type="GO" id="GO:0000287">
    <property type="term" value="F:magnesium ion binding"/>
    <property type="evidence" value="ECO:0007669"/>
    <property type="project" value="InterPro"/>
</dbReference>
<feature type="binding site" evidence="9">
    <location>
        <begin position="282"/>
        <end position="285"/>
    </location>
    <ligand>
        <name>GTP</name>
        <dbReference type="ChEBI" id="CHEBI:37565"/>
    </ligand>
</feature>
<dbReference type="Pfam" id="PF09269">
    <property type="entry name" value="DUF1967"/>
    <property type="match status" value="1"/>
</dbReference>
<comment type="subunit">
    <text evidence="9">Monomer.</text>
</comment>
<feature type="binding site" evidence="9">
    <location>
        <position position="172"/>
    </location>
    <ligand>
        <name>Mg(2+)</name>
        <dbReference type="ChEBI" id="CHEBI:18420"/>
    </ligand>
</feature>
<feature type="binding site" evidence="9">
    <location>
        <begin position="165"/>
        <end position="172"/>
    </location>
    <ligand>
        <name>GTP</name>
        <dbReference type="ChEBI" id="CHEBI:37565"/>
    </ligand>
</feature>
<keyword evidence="6 9" id="KW-0378">Hydrolase</keyword>
<dbReference type="SUPFAM" id="SSF102741">
    <property type="entry name" value="Obg GTP-binding protein C-terminal domain"/>
    <property type="match status" value="1"/>
</dbReference>
<protein>
    <recommendedName>
        <fullName evidence="9">GTPase Obg</fullName>
        <ecNumber evidence="9">3.6.5.-</ecNumber>
    </recommendedName>
    <alternativeName>
        <fullName evidence="9">GTP-binding protein Obg</fullName>
    </alternativeName>
</protein>
<feature type="domain" description="Obg" evidence="13">
    <location>
        <begin position="1"/>
        <end position="158"/>
    </location>
</feature>
<dbReference type="Pfam" id="PF01926">
    <property type="entry name" value="MMR_HSR1"/>
    <property type="match status" value="1"/>
</dbReference>
<evidence type="ECO:0000313" key="15">
    <source>
        <dbReference type="Proteomes" id="UP000441585"/>
    </source>
</evidence>
<evidence type="ECO:0000256" key="7">
    <source>
        <dbReference type="ARBA" id="ARBA00022842"/>
    </source>
</evidence>
<name>A0A6I2MF47_9BACI</name>
<evidence type="ECO:0000256" key="6">
    <source>
        <dbReference type="ARBA" id="ARBA00022801"/>
    </source>
</evidence>
<evidence type="ECO:0000259" key="13">
    <source>
        <dbReference type="PROSITE" id="PS51883"/>
    </source>
</evidence>
<dbReference type="SUPFAM" id="SSF52540">
    <property type="entry name" value="P-loop containing nucleoside triphosphate hydrolases"/>
    <property type="match status" value="1"/>
</dbReference>
<accession>A0A6I2MF47</accession>
<evidence type="ECO:0000256" key="4">
    <source>
        <dbReference type="ARBA" id="ARBA00022723"/>
    </source>
</evidence>
<dbReference type="PROSITE" id="PS51881">
    <property type="entry name" value="OCT"/>
    <property type="match status" value="1"/>
</dbReference>
<keyword evidence="5 9" id="KW-0547">Nucleotide-binding</keyword>
<keyword evidence="3 9" id="KW-0963">Cytoplasm</keyword>
<dbReference type="InterPro" id="IPR006074">
    <property type="entry name" value="GTP1-OBG_CS"/>
</dbReference>
<dbReference type="Gene3D" id="2.70.210.12">
    <property type="entry name" value="GTP1/OBG domain"/>
    <property type="match status" value="1"/>
</dbReference>
<evidence type="ECO:0000256" key="1">
    <source>
        <dbReference type="ARBA" id="ARBA00001946"/>
    </source>
</evidence>
<dbReference type="GO" id="GO:0005737">
    <property type="term" value="C:cytoplasm"/>
    <property type="evidence" value="ECO:0007669"/>
    <property type="project" value="UniProtKB-SubCell"/>
</dbReference>
<dbReference type="SUPFAM" id="SSF82051">
    <property type="entry name" value="Obg GTP-binding protein N-terminal domain"/>
    <property type="match status" value="1"/>
</dbReference>
<dbReference type="NCBIfam" id="NF008956">
    <property type="entry name" value="PRK12299.1"/>
    <property type="match status" value="1"/>
</dbReference>
<comment type="subcellular location">
    <subcellularLocation>
        <location evidence="9">Cytoplasm</location>
    </subcellularLocation>
</comment>
<dbReference type="CDD" id="cd01898">
    <property type="entry name" value="Obg"/>
    <property type="match status" value="1"/>
</dbReference>
<dbReference type="GO" id="GO:0003924">
    <property type="term" value="F:GTPase activity"/>
    <property type="evidence" value="ECO:0007669"/>
    <property type="project" value="UniProtKB-UniRule"/>
</dbReference>
<dbReference type="Gene3D" id="3.40.50.300">
    <property type="entry name" value="P-loop containing nucleotide triphosphate hydrolases"/>
    <property type="match status" value="1"/>
</dbReference>
<sequence length="428" mass="47777">MFIDQVKIYVKGGDGGNGLVAFRREKYVPKGGPAGGDGGKGADVIFEVEEGLRTLMDFRYQRHFKADRGQHGMSKNQHGRNATPMIVKVPPGTVVMEEETRTVIADLTEHGQQAVIAKGGRGGRGNSRFATPANPAPELSENGEPGQERNIIMELKLLADVGLVGFPSVGKSTLLSVVSSAKPKIAEYHFTTLVPNLGVVETGDGRSFVMADLPGLIEGAHEGVGLGHQFLRHIERTRVIVHVIDMSSGEGRDPYEDYLTINAELKEYNLRLTERPQIIVANKMDMPESEENLAAFKEKLEDDLPIFPVSAITREGVRELLFEIMNTIEKTPEFPLYEEEDLSDHRVLYKFDKEAAEFEITRDSDGTFVVSGEKVEYLFKMTNFLREESIRRFSRQLRGMGVDEALRQRGAKDGDIVRLLEFEFEFVE</sequence>
<dbReference type="InterPro" id="IPR006073">
    <property type="entry name" value="GTP-bd"/>
</dbReference>
<keyword evidence="8 9" id="KW-0342">GTP-binding</keyword>
<evidence type="ECO:0000259" key="12">
    <source>
        <dbReference type="PROSITE" id="PS51881"/>
    </source>
</evidence>
<dbReference type="InterPro" id="IPR045086">
    <property type="entry name" value="OBG_GTPase"/>
</dbReference>
<evidence type="ECO:0000313" key="14">
    <source>
        <dbReference type="EMBL" id="MRX56925.1"/>
    </source>
</evidence>
<dbReference type="InterPro" id="IPR005225">
    <property type="entry name" value="Small_GTP-bd"/>
</dbReference>
<dbReference type="EMBL" id="WKKF01000019">
    <property type="protein sequence ID" value="MRX56925.1"/>
    <property type="molecule type" value="Genomic_DNA"/>
</dbReference>
<dbReference type="Pfam" id="PF01018">
    <property type="entry name" value="GTP1_OBG"/>
    <property type="match status" value="1"/>
</dbReference>
<evidence type="ECO:0000256" key="10">
    <source>
        <dbReference type="SAM" id="MobiDB-lite"/>
    </source>
</evidence>
<evidence type="ECO:0000259" key="11">
    <source>
        <dbReference type="PROSITE" id="PS51710"/>
    </source>
</evidence>
<feature type="binding site" evidence="9">
    <location>
        <position position="192"/>
    </location>
    <ligand>
        <name>Mg(2+)</name>
        <dbReference type="ChEBI" id="CHEBI:18420"/>
    </ligand>
</feature>
<dbReference type="AlphaFoldDB" id="A0A6I2MF47"/>
<dbReference type="InterPro" id="IPR015349">
    <property type="entry name" value="OCT_dom"/>
</dbReference>
<dbReference type="PROSITE" id="PS51710">
    <property type="entry name" value="G_OBG"/>
    <property type="match status" value="1"/>
</dbReference>
<dbReference type="NCBIfam" id="NF008955">
    <property type="entry name" value="PRK12297.1"/>
    <property type="match status" value="1"/>
</dbReference>
<feature type="region of interest" description="Disordered" evidence="10">
    <location>
        <begin position="117"/>
        <end position="145"/>
    </location>
</feature>
<feature type="binding site" evidence="9">
    <location>
        <begin position="190"/>
        <end position="194"/>
    </location>
    <ligand>
        <name>GTP</name>
        <dbReference type="ChEBI" id="CHEBI:37565"/>
    </ligand>
</feature>